<gene>
    <name evidence="1" type="ORF">AVDCRST_MAG18-2733</name>
</gene>
<dbReference type="PANTHER" id="PTHR12631:SF10">
    <property type="entry name" value="BETA-XYLOSIDASE-LIKE PROTEIN-RELATED"/>
    <property type="match status" value="1"/>
</dbReference>
<organism evidence="1">
    <name type="scientific">uncultured Thermomicrobiales bacterium</name>
    <dbReference type="NCBI Taxonomy" id="1645740"/>
    <lineage>
        <taxon>Bacteria</taxon>
        <taxon>Pseudomonadati</taxon>
        <taxon>Thermomicrobiota</taxon>
        <taxon>Thermomicrobia</taxon>
        <taxon>Thermomicrobiales</taxon>
        <taxon>environmental samples</taxon>
    </lineage>
</organism>
<accession>A0A6J4VF81</accession>
<proteinExistence type="predicted"/>
<evidence type="ECO:0000313" key="1">
    <source>
        <dbReference type="EMBL" id="CAA9577635.1"/>
    </source>
</evidence>
<dbReference type="PANTHER" id="PTHR12631">
    <property type="entry name" value="ALPHA-L-IDURONIDASE"/>
    <property type="match status" value="1"/>
</dbReference>
<dbReference type="AlphaFoldDB" id="A0A6J4VF81"/>
<sequence length="450" mass="51629">MEFLTGFESTYLPGHDVDVLRLTRHDERWHDDLRLVRDLGVRRLRYPIPWHRIEATRGRYDWAWLDEILGGMRALGLMPIADLVHHTSFPRWLTEGFLDPAFGPTYTAFCAAFAARYPWVREFTVFNEPLPTTLLCTEFGVWPPARRDQAAFYRMALAVARAICTATAAIRAEQPAARFIHVDTAEGHGALDSESEEFARHLNQRRFLFHDLILGRVDADHPLWPRLREHGGMTGDDRRWFRDHAARIDVLGLDYYAHCEHQFHRHGSICPSRAPQGFAALARQYHERYGLPIMLTETNIRGYVSDRISWLKYMVEECEALVAGEIPFEGFCWFPCIDSTDWDSLLRRPDGHIDPVGLYVLEEGGLARQSSELPRLYRGLAGGELVAADLPAYRFLTPVSAQLEGWEPRLRDWPWQRPALDAVPRWAWPEVFGEVEEAYAGRVLPGGAIG</sequence>
<reference evidence="1" key="1">
    <citation type="submission" date="2020-02" db="EMBL/GenBank/DDBJ databases">
        <authorList>
            <person name="Meier V. D."/>
        </authorList>
    </citation>
    <scope>NUCLEOTIDE SEQUENCE</scope>
    <source>
        <strain evidence="1">AVDCRST_MAG18</strain>
    </source>
</reference>
<protein>
    <submittedName>
        <fullName evidence="1">GH1</fullName>
    </submittedName>
</protein>
<dbReference type="InterPro" id="IPR001360">
    <property type="entry name" value="Glyco_hydro_1"/>
</dbReference>
<dbReference type="SUPFAM" id="SSF51445">
    <property type="entry name" value="(Trans)glycosidases"/>
    <property type="match status" value="1"/>
</dbReference>
<dbReference type="Pfam" id="PF00232">
    <property type="entry name" value="Glyco_hydro_1"/>
    <property type="match status" value="1"/>
</dbReference>
<dbReference type="Gene3D" id="3.20.20.80">
    <property type="entry name" value="Glycosidases"/>
    <property type="match status" value="1"/>
</dbReference>
<dbReference type="InterPro" id="IPR051923">
    <property type="entry name" value="Glycosyl_Hydrolase_39"/>
</dbReference>
<dbReference type="GO" id="GO:0005975">
    <property type="term" value="P:carbohydrate metabolic process"/>
    <property type="evidence" value="ECO:0007669"/>
    <property type="project" value="InterPro"/>
</dbReference>
<name>A0A6J4VF81_9BACT</name>
<dbReference type="GO" id="GO:0004553">
    <property type="term" value="F:hydrolase activity, hydrolyzing O-glycosyl compounds"/>
    <property type="evidence" value="ECO:0007669"/>
    <property type="project" value="InterPro"/>
</dbReference>
<dbReference type="EMBL" id="CADCWN010000210">
    <property type="protein sequence ID" value="CAA9577635.1"/>
    <property type="molecule type" value="Genomic_DNA"/>
</dbReference>
<dbReference type="InterPro" id="IPR017853">
    <property type="entry name" value="GH"/>
</dbReference>